<name>A0A7H8RA63_TALRU</name>
<protein>
    <recommendedName>
        <fullName evidence="3">Glycosyl transferase family 1 domain-containing protein</fullName>
    </recommendedName>
</protein>
<dbReference type="GeneID" id="55997978"/>
<proteinExistence type="predicted"/>
<dbReference type="Proteomes" id="UP000509510">
    <property type="component" value="Chromosome VI"/>
</dbReference>
<dbReference type="SUPFAM" id="SSF53756">
    <property type="entry name" value="UDP-Glycosyltransferase/glycogen phosphorylase"/>
    <property type="match status" value="1"/>
</dbReference>
<evidence type="ECO:0008006" key="3">
    <source>
        <dbReference type="Google" id="ProtNLM"/>
    </source>
</evidence>
<evidence type="ECO:0000313" key="2">
    <source>
        <dbReference type="Proteomes" id="UP000509510"/>
    </source>
</evidence>
<dbReference type="PANTHER" id="PTHR47779">
    <property type="entry name" value="SYNTHASE (CCG-9), PUTATIVE (AFU_ORTHOLOGUE AFUA_3G12100)-RELATED"/>
    <property type="match status" value="1"/>
</dbReference>
<gene>
    <name evidence="1" type="ORF">TRUGW13939_10499</name>
</gene>
<dbReference type="RefSeq" id="XP_035349503.1">
    <property type="nucleotide sequence ID" value="XM_035493610.1"/>
</dbReference>
<evidence type="ECO:0000313" key="1">
    <source>
        <dbReference type="EMBL" id="QKX63329.1"/>
    </source>
</evidence>
<dbReference type="PANTHER" id="PTHR47779:SF2">
    <property type="entry name" value="SHOCK TREHALOSE SYNTHASE, PUTATIVE (AFU_ORTHOLOGUE AFUA_5G14780)-RELATED"/>
    <property type="match status" value="1"/>
</dbReference>
<sequence>MPPAVEVVYAGVSELVVTDSIARFAIVVRNVSDLVSFFECQLALAPSHDKSTAVPDLVLQKLIEYRNSYNKKFAAVALPRSLADQCPSLCLRLWKELDSVPYVIAKEPHQRTRADQGELATFAGWEEKQIDEQADSLARKCIRSFGIGHVMPAAQLDLHGMVTNFRVSFVDETDYQRTVGNRTWSLVQNYADDLRKRKVKVAFFSSTTHGRPDVSTRHALIRLAQCLGVDFQWYVPRPRPQLLDIIRRVQRILHCVEAPSQPLSADEELGILEWVYKTAKRYWLTKGGPLLPASDGGADVVVISDAILSSLALIAKQSDPWRPVVFENRLHVHHWAEDRDNDDNRRRWENQTLEFLRARLKHVDLLVSQEPKAFAPSLLPMKQVGYIPVAIDQIDGVNKPLQDWDISFYGRELNAICRSAGKPVLDYPYRRYFIHLVQLLPDEGTTRLLDSYKAFYHQYRAENPNASVPYFLICHYSSTNTPDTDQVHANLLTHIQSHMPDLEGLISIIRLRPPEQLWNSLVSQALAVVQLRDYEGIPEMLLGAVQKRTPVIVSREFAYYPFLQESNGALVFEYNEGNSLSQYLLDVVKGETQTEKHAAAKTRLEDRATTVGNALCWFFLTSELSRGEKVEPAGEDIYVMAERKDL</sequence>
<reference evidence="2" key="1">
    <citation type="submission" date="2020-06" db="EMBL/GenBank/DDBJ databases">
        <title>A chromosome-scale genome assembly of Talaromyces rugulosus W13939.</title>
        <authorList>
            <person name="Wang B."/>
            <person name="Guo L."/>
            <person name="Ye K."/>
            <person name="Wang L."/>
        </authorList>
    </citation>
    <scope>NUCLEOTIDE SEQUENCE [LARGE SCALE GENOMIC DNA]</scope>
    <source>
        <strain evidence="2">W13939</strain>
    </source>
</reference>
<dbReference type="OrthoDB" id="937291at2759"/>
<dbReference type="InterPro" id="IPR052078">
    <property type="entry name" value="Trehalose_Metab_GTase"/>
</dbReference>
<organism evidence="1 2">
    <name type="scientific">Talaromyces rugulosus</name>
    <name type="common">Penicillium rugulosum</name>
    <dbReference type="NCBI Taxonomy" id="121627"/>
    <lineage>
        <taxon>Eukaryota</taxon>
        <taxon>Fungi</taxon>
        <taxon>Dikarya</taxon>
        <taxon>Ascomycota</taxon>
        <taxon>Pezizomycotina</taxon>
        <taxon>Eurotiomycetes</taxon>
        <taxon>Eurotiomycetidae</taxon>
        <taxon>Eurotiales</taxon>
        <taxon>Trichocomaceae</taxon>
        <taxon>Talaromyces</taxon>
        <taxon>Talaromyces sect. Islandici</taxon>
    </lineage>
</organism>
<dbReference type="KEGG" id="trg:TRUGW13939_10499"/>
<dbReference type="EMBL" id="CP055903">
    <property type="protein sequence ID" value="QKX63329.1"/>
    <property type="molecule type" value="Genomic_DNA"/>
</dbReference>
<accession>A0A7H8RA63</accession>
<dbReference type="AlphaFoldDB" id="A0A7H8RA63"/>
<keyword evidence="2" id="KW-1185">Reference proteome</keyword>
<dbReference type="Gene3D" id="3.40.50.2000">
    <property type="entry name" value="Glycogen Phosphorylase B"/>
    <property type="match status" value="2"/>
</dbReference>